<keyword evidence="3" id="KW-1185">Reference proteome</keyword>
<accession>A0ABY1NW96</accession>
<gene>
    <name evidence="2" type="ORF">SAMN06265374_2083</name>
</gene>
<reference evidence="2 3" key="1">
    <citation type="submission" date="2017-05" db="EMBL/GenBank/DDBJ databases">
        <authorList>
            <person name="Varghese N."/>
            <person name="Submissions S."/>
        </authorList>
    </citation>
    <scope>NUCLEOTIDE SEQUENCE [LARGE SCALE GENOMIC DNA]</scope>
    <source>
        <strain evidence="2 3">DSM 15949</strain>
    </source>
</reference>
<dbReference type="EMBL" id="FXTT01000002">
    <property type="protein sequence ID" value="SMP19966.1"/>
    <property type="molecule type" value="Genomic_DNA"/>
</dbReference>
<proteinExistence type="predicted"/>
<dbReference type="RefSeq" id="WP_283404476.1">
    <property type="nucleotide sequence ID" value="NZ_BAAAEA010000003.1"/>
</dbReference>
<evidence type="ECO:0000313" key="3">
    <source>
        <dbReference type="Proteomes" id="UP001157914"/>
    </source>
</evidence>
<evidence type="ECO:0008006" key="4">
    <source>
        <dbReference type="Google" id="ProtNLM"/>
    </source>
</evidence>
<dbReference type="Proteomes" id="UP001157914">
    <property type="component" value="Unassembled WGS sequence"/>
</dbReference>
<feature type="region of interest" description="Disordered" evidence="1">
    <location>
        <begin position="144"/>
        <end position="182"/>
    </location>
</feature>
<name>A0ABY1NW96_9HYPH</name>
<evidence type="ECO:0000256" key="1">
    <source>
        <dbReference type="SAM" id="MobiDB-lite"/>
    </source>
</evidence>
<evidence type="ECO:0000313" key="2">
    <source>
        <dbReference type="EMBL" id="SMP19966.1"/>
    </source>
</evidence>
<comment type="caution">
    <text evidence="2">The sequence shown here is derived from an EMBL/GenBank/DDBJ whole genome shotgun (WGS) entry which is preliminary data.</text>
</comment>
<feature type="compositionally biased region" description="Polar residues" evidence="1">
    <location>
        <begin position="213"/>
        <end position="223"/>
    </location>
</feature>
<feature type="compositionally biased region" description="Low complexity" evidence="1">
    <location>
        <begin position="144"/>
        <end position="154"/>
    </location>
</feature>
<sequence>MTDQDDDKTSGIKSFSVGLGDGSQRPGARTPPPAFRVLIFGDFAAKQGTSAEITGKDMAELLEQFSPTLTVEAENLLGSLPAVLSEELSFTRPRDFKPANLVKQFQFTSDIKTALAAGGAQGLRDAGQRFDKIAGLISRTGAAASTSQAQSSSGDHAPNTASPQTPMASPADGGTGEDDGLDALFSMVDAPKKSPDSPQTQDLAKQAVEAFLSQTTSGTPSQKAQDDGVSAASGTPEAEAALTAQSLLFLKDKRLSLVLENWLSLKTLLNELPRETSIRLFLVQVDTDMPAEEAASLLEGNGSLLATAAFDILLCANRQALQKAGAQDLKRYAALAAEHASCVFAGLFPDFAGLPATDLGLLDTPHTLLEGTGFEHFSSLRQSEPAGSLGLFWNDGVTTAAAEDQPAAYMPSAWIALLALLRGQAADGWPSLPQGERLEIDDLETTERNAKGRVFADSVLAHVTPDAAESLASAGINALQGQANRTSVYFGSARVARSVSDDAQDGRANLTHALSLGRLNTLLQVAFSEAPPDAADMSGTVARLQDQLNLLSDGLMDRVRFQVTADTDEDGDNVLDIDATVAGVPGITKPFGFRIGL</sequence>
<organism evidence="2 3">
    <name type="scientific">Roseibium denhamense</name>
    <dbReference type="NCBI Taxonomy" id="76305"/>
    <lineage>
        <taxon>Bacteria</taxon>
        <taxon>Pseudomonadati</taxon>
        <taxon>Pseudomonadota</taxon>
        <taxon>Alphaproteobacteria</taxon>
        <taxon>Hyphomicrobiales</taxon>
        <taxon>Stappiaceae</taxon>
        <taxon>Roseibium</taxon>
    </lineage>
</organism>
<feature type="region of interest" description="Disordered" evidence="1">
    <location>
        <begin position="1"/>
        <end position="33"/>
    </location>
</feature>
<feature type="region of interest" description="Disordered" evidence="1">
    <location>
        <begin position="213"/>
        <end position="236"/>
    </location>
</feature>
<protein>
    <recommendedName>
        <fullName evidence="4">TssC1 N-terminal domain-containing protein</fullName>
    </recommendedName>
</protein>